<accession>A0A7S6UMT6</accession>
<sequence>MAEIPDPELATMRGRYTVGDHQVAWFGVSMISTWQTASGQTLEGTLLLGMDFSQGGRPVVSFTPTVNITAVDAPVTGSDGIARGVDASGLANVSGMTQSVQVAGDGNIAANVTRLNVRAGDAPAAAAASAPGNATSRVGDAVASAAFDGGSANVLLQVQGQGAVQQWIRNGSLGQSIQLTSDHQQVSNRMEIDLVRQSLASNAQLAQNVAQAIQMTRGIGPGGY</sequence>
<evidence type="ECO:0000313" key="2">
    <source>
        <dbReference type="Proteomes" id="UP000593932"/>
    </source>
</evidence>
<gene>
    <name evidence="1" type="ORF">INQ42_00110</name>
</gene>
<dbReference type="EMBL" id="CP063657">
    <property type="protein sequence ID" value="QOW23188.1"/>
    <property type="molecule type" value="Genomic_DNA"/>
</dbReference>
<dbReference type="Proteomes" id="UP000593932">
    <property type="component" value="Chromosome"/>
</dbReference>
<protein>
    <submittedName>
        <fullName evidence="1">Uncharacterized protein</fullName>
    </submittedName>
</protein>
<evidence type="ECO:0000313" key="1">
    <source>
        <dbReference type="EMBL" id="QOW23188.1"/>
    </source>
</evidence>
<organism evidence="1 2">
    <name type="scientific">Novilysobacter avium</name>
    <dbReference type="NCBI Taxonomy" id="2781023"/>
    <lineage>
        <taxon>Bacteria</taxon>
        <taxon>Pseudomonadati</taxon>
        <taxon>Pseudomonadota</taxon>
        <taxon>Gammaproteobacteria</taxon>
        <taxon>Lysobacterales</taxon>
        <taxon>Lysobacteraceae</taxon>
        <taxon>Novilysobacter</taxon>
    </lineage>
</organism>
<reference evidence="1 2" key="1">
    <citation type="submission" date="2020-10" db="EMBL/GenBank/DDBJ databases">
        <title>complete genome sequencing of Lysobacter sp. H23M41.</title>
        <authorList>
            <person name="Bae J.-W."/>
            <person name="Lee S.-Y."/>
        </authorList>
    </citation>
    <scope>NUCLEOTIDE SEQUENCE [LARGE SCALE GENOMIC DNA]</scope>
    <source>
        <strain evidence="1 2">H23M41</strain>
    </source>
</reference>
<name>A0A7S6UMT6_9GAMM</name>
<dbReference type="RefSeq" id="WP_194035662.1">
    <property type="nucleotide sequence ID" value="NZ_CP063657.1"/>
</dbReference>
<proteinExistence type="predicted"/>
<keyword evidence="2" id="KW-1185">Reference proteome</keyword>